<sequence>MSCLLITGGAGFIGSNYVHLKAQGEHRLIVADALHYAGRREYLQPLIDSGRITFIQADIRDTDLMTQIIEREQVNAVVNFAAHTHVDRSISDPAPFYQNNVEGTCSLLTAALRVFVEQGRGGRYHQVSTDEVYGTLGPDDPAFTELTPFAPNSPYSASKASADHFVRAFHVTYGLDTTISHCSNNYGPYQFPEKLLPLALSRLLYGEKIPVYGDGQQRRDWLYVGDHCRGIDLILEHGRSGERYNIGGGVEISNLQFLRALYQTLCTVMAEHPRLAERYPHFFAAGAAKAAGAQAGSFDPGLVPDFVAVVEHVTDRKGHDRRYALCDDKVRTELGYRPQMDFARGLKHTVLWYIEHDLDWHIFNA</sequence>
<dbReference type="Proteomes" id="UP000823631">
    <property type="component" value="Unassembled WGS sequence"/>
</dbReference>
<protein>
    <recommendedName>
        <fullName evidence="4 7">dTDP-glucose 4,6-dehydratase</fullName>
        <ecNumber evidence="4 7">4.2.1.46</ecNumber>
    </recommendedName>
</protein>
<dbReference type="InterPro" id="IPR036291">
    <property type="entry name" value="NAD(P)-bd_dom_sf"/>
</dbReference>
<keyword evidence="5" id="KW-0520">NAD</keyword>
<evidence type="ECO:0000256" key="4">
    <source>
        <dbReference type="ARBA" id="ARBA00011990"/>
    </source>
</evidence>
<comment type="catalytic activity">
    <reaction evidence="1 7">
        <text>dTDP-alpha-D-glucose = dTDP-4-dehydro-6-deoxy-alpha-D-glucose + H2O</text>
        <dbReference type="Rhea" id="RHEA:17221"/>
        <dbReference type="ChEBI" id="CHEBI:15377"/>
        <dbReference type="ChEBI" id="CHEBI:57477"/>
        <dbReference type="ChEBI" id="CHEBI:57649"/>
        <dbReference type="EC" id="4.2.1.46"/>
    </reaction>
</comment>
<evidence type="ECO:0000313" key="9">
    <source>
        <dbReference type="EMBL" id="MBO8414972.1"/>
    </source>
</evidence>
<evidence type="ECO:0000313" key="10">
    <source>
        <dbReference type="Proteomes" id="UP000823631"/>
    </source>
</evidence>
<evidence type="ECO:0000256" key="3">
    <source>
        <dbReference type="ARBA" id="ARBA00008178"/>
    </source>
</evidence>
<evidence type="ECO:0000259" key="8">
    <source>
        <dbReference type="Pfam" id="PF16363"/>
    </source>
</evidence>
<dbReference type="GO" id="GO:0008460">
    <property type="term" value="F:dTDP-glucose 4,6-dehydratase activity"/>
    <property type="evidence" value="ECO:0007669"/>
    <property type="project" value="UniProtKB-EC"/>
</dbReference>
<dbReference type="EC" id="4.2.1.46" evidence="4 7"/>
<gene>
    <name evidence="9" type="primary">rfbB</name>
    <name evidence="9" type="ORF">IAB19_01140</name>
</gene>
<dbReference type="Gene3D" id="3.40.50.720">
    <property type="entry name" value="NAD(P)-binding Rossmann-like Domain"/>
    <property type="match status" value="2"/>
</dbReference>
<dbReference type="GO" id="GO:0009225">
    <property type="term" value="P:nucleotide-sugar metabolic process"/>
    <property type="evidence" value="ECO:0007669"/>
    <property type="project" value="InterPro"/>
</dbReference>
<evidence type="ECO:0000256" key="7">
    <source>
        <dbReference type="RuleBase" id="RU004473"/>
    </source>
</evidence>
<evidence type="ECO:0000256" key="6">
    <source>
        <dbReference type="ARBA" id="ARBA00023239"/>
    </source>
</evidence>
<dbReference type="InterPro" id="IPR016040">
    <property type="entry name" value="NAD(P)-bd_dom"/>
</dbReference>
<dbReference type="CDD" id="cd05246">
    <property type="entry name" value="dTDP_GD_SDR_e"/>
    <property type="match status" value="1"/>
</dbReference>
<dbReference type="NCBIfam" id="TIGR01181">
    <property type="entry name" value="dTDP_gluc_dehyt"/>
    <property type="match status" value="1"/>
</dbReference>
<dbReference type="Gene3D" id="3.90.25.10">
    <property type="entry name" value="UDP-galactose 4-epimerase, domain 1"/>
    <property type="match status" value="1"/>
</dbReference>
<feature type="domain" description="NAD(P)-binding" evidence="8">
    <location>
        <begin position="5"/>
        <end position="260"/>
    </location>
</feature>
<proteinExistence type="inferred from homology"/>
<keyword evidence="6 7" id="KW-0456">Lyase</keyword>
<dbReference type="EMBL" id="JADINH010000019">
    <property type="protein sequence ID" value="MBO8414972.1"/>
    <property type="molecule type" value="Genomic_DNA"/>
</dbReference>
<comment type="cofactor">
    <cofactor evidence="2 7">
        <name>NAD(+)</name>
        <dbReference type="ChEBI" id="CHEBI:57540"/>
    </cofactor>
</comment>
<reference evidence="9" key="2">
    <citation type="journal article" date="2021" name="PeerJ">
        <title>Extensive microbial diversity within the chicken gut microbiome revealed by metagenomics and culture.</title>
        <authorList>
            <person name="Gilroy R."/>
            <person name="Ravi A."/>
            <person name="Getino M."/>
            <person name="Pursley I."/>
            <person name="Horton D.L."/>
            <person name="Alikhan N.F."/>
            <person name="Baker D."/>
            <person name="Gharbi K."/>
            <person name="Hall N."/>
            <person name="Watson M."/>
            <person name="Adriaenssens E.M."/>
            <person name="Foster-Nyarko E."/>
            <person name="Jarju S."/>
            <person name="Secka A."/>
            <person name="Antonio M."/>
            <person name="Oren A."/>
            <person name="Chaudhuri R.R."/>
            <person name="La Ragione R."/>
            <person name="Hildebrand F."/>
            <person name="Pallen M.J."/>
        </authorList>
    </citation>
    <scope>NUCLEOTIDE SEQUENCE</scope>
    <source>
        <strain evidence="9">17213</strain>
    </source>
</reference>
<name>A0A9D9DAP5_9GAMM</name>
<evidence type="ECO:0000256" key="5">
    <source>
        <dbReference type="ARBA" id="ARBA00023027"/>
    </source>
</evidence>
<dbReference type="Pfam" id="PF16363">
    <property type="entry name" value="GDP_Man_Dehyd"/>
    <property type="match status" value="1"/>
</dbReference>
<dbReference type="AlphaFoldDB" id="A0A9D9DAP5"/>
<organism evidence="9 10">
    <name type="scientific">Candidatus Avisuccinivibrio stercorigallinarum</name>
    <dbReference type="NCBI Taxonomy" id="2840704"/>
    <lineage>
        <taxon>Bacteria</taxon>
        <taxon>Pseudomonadati</taxon>
        <taxon>Pseudomonadota</taxon>
        <taxon>Gammaproteobacteria</taxon>
        <taxon>Aeromonadales</taxon>
        <taxon>Succinivibrionaceae</taxon>
        <taxon>Succinivibrionaceae incertae sedis</taxon>
        <taxon>Candidatus Avisuccinivibrio</taxon>
    </lineage>
</organism>
<comment type="caution">
    <text evidence="9">The sequence shown here is derived from an EMBL/GenBank/DDBJ whole genome shotgun (WGS) entry which is preliminary data.</text>
</comment>
<comment type="similarity">
    <text evidence="3 7">Belongs to the NAD(P)-dependent epimerase/dehydratase family. dTDP-glucose dehydratase subfamily.</text>
</comment>
<dbReference type="PANTHER" id="PTHR43000">
    <property type="entry name" value="DTDP-D-GLUCOSE 4,6-DEHYDRATASE-RELATED"/>
    <property type="match status" value="1"/>
</dbReference>
<evidence type="ECO:0000256" key="2">
    <source>
        <dbReference type="ARBA" id="ARBA00001911"/>
    </source>
</evidence>
<evidence type="ECO:0000256" key="1">
    <source>
        <dbReference type="ARBA" id="ARBA00001539"/>
    </source>
</evidence>
<reference evidence="9" key="1">
    <citation type="submission" date="2020-10" db="EMBL/GenBank/DDBJ databases">
        <authorList>
            <person name="Gilroy R."/>
        </authorList>
    </citation>
    <scope>NUCLEOTIDE SEQUENCE</scope>
    <source>
        <strain evidence="9">17213</strain>
    </source>
</reference>
<dbReference type="SUPFAM" id="SSF51735">
    <property type="entry name" value="NAD(P)-binding Rossmann-fold domains"/>
    <property type="match status" value="1"/>
</dbReference>
<accession>A0A9D9DAP5</accession>
<dbReference type="InterPro" id="IPR005888">
    <property type="entry name" value="dTDP_Gluc_deHydtase"/>
</dbReference>